<feature type="transmembrane region" description="Helical" evidence="1">
    <location>
        <begin position="202"/>
        <end position="222"/>
    </location>
</feature>
<accession>A0A1I7RS35</accession>
<dbReference type="Proteomes" id="UP000095284">
    <property type="component" value="Unplaced"/>
</dbReference>
<dbReference type="eggNOG" id="ENOG502SSA9">
    <property type="taxonomic scope" value="Eukaryota"/>
</dbReference>
<keyword evidence="1" id="KW-1133">Transmembrane helix</keyword>
<feature type="transmembrane region" description="Helical" evidence="1">
    <location>
        <begin position="242"/>
        <end position="271"/>
    </location>
</feature>
<evidence type="ECO:0000313" key="3">
    <source>
        <dbReference type="WBParaSite" id="BXY_0353900.1"/>
    </source>
</evidence>
<dbReference type="InterPro" id="IPR010761">
    <property type="entry name" value="Clc_prot-like"/>
</dbReference>
<dbReference type="Gene3D" id="1.20.140.150">
    <property type="match status" value="1"/>
</dbReference>
<evidence type="ECO:0000313" key="2">
    <source>
        <dbReference type="Proteomes" id="UP000095284"/>
    </source>
</evidence>
<dbReference type="PANTHER" id="PTHR35574:SF4">
    <property type="entry name" value="CLC-LIKE PROTEIN"/>
    <property type="match status" value="1"/>
</dbReference>
<feature type="transmembrane region" description="Helical" evidence="1">
    <location>
        <begin position="169"/>
        <end position="190"/>
    </location>
</feature>
<sequence length="359" mass="40217">MAFPFNLHINVVKKISNDGHAFLSIILLLPSGDPYFPSLFGLCLPESGHLQTYEMNENGRRRCCLLSGIGLTLFGCVICALSIALPGWQVVELLEFNSIHEHGIFYDCVRSETTPLEKARSKDFTFRTSKRCTYKFDSSASRTIRIAVEEGDVAATEMLLHRFLPQHKAVIFFFIFTVIFAMMSMVVGACSPCFVPNGVLHVLSVMTAMGCSLLADFIFFMASKKNDNQEVQGIVNVYQQHLGYAFFVHVFGTLALLAATLSSTVSAYLLIRREWRIYGCCDSKGSQKGACGSYCHYPSLTYYGGNDMESRLVDIPNTSLRMPMPPPPPPPPLFATRIEHRRGVNGYEHNERLFQEEDV</sequence>
<protein>
    <submittedName>
        <fullName evidence="3">Clc-like protein</fullName>
    </submittedName>
</protein>
<feature type="transmembrane region" description="Helical" evidence="1">
    <location>
        <begin position="65"/>
        <end position="88"/>
    </location>
</feature>
<keyword evidence="1" id="KW-0472">Membrane</keyword>
<feature type="transmembrane region" description="Helical" evidence="1">
    <location>
        <begin position="20"/>
        <end position="44"/>
    </location>
</feature>
<keyword evidence="1" id="KW-0812">Transmembrane</keyword>
<organism evidence="2 3">
    <name type="scientific">Bursaphelenchus xylophilus</name>
    <name type="common">Pinewood nematode worm</name>
    <name type="synonym">Aphelenchoides xylophilus</name>
    <dbReference type="NCBI Taxonomy" id="6326"/>
    <lineage>
        <taxon>Eukaryota</taxon>
        <taxon>Metazoa</taxon>
        <taxon>Ecdysozoa</taxon>
        <taxon>Nematoda</taxon>
        <taxon>Chromadorea</taxon>
        <taxon>Rhabditida</taxon>
        <taxon>Tylenchina</taxon>
        <taxon>Tylenchomorpha</taxon>
        <taxon>Aphelenchoidea</taxon>
        <taxon>Aphelenchoididae</taxon>
        <taxon>Bursaphelenchus</taxon>
    </lineage>
</organism>
<proteinExistence type="predicted"/>
<dbReference type="AlphaFoldDB" id="A0A1I7RS35"/>
<dbReference type="PANTHER" id="PTHR35574">
    <property type="entry name" value="PUTATIVE-RELATED"/>
    <property type="match status" value="1"/>
</dbReference>
<name>A0A1I7RS35_BURXY</name>
<dbReference type="GO" id="GO:0016020">
    <property type="term" value="C:membrane"/>
    <property type="evidence" value="ECO:0007669"/>
    <property type="project" value="InterPro"/>
</dbReference>
<dbReference type="Pfam" id="PF07062">
    <property type="entry name" value="Clc-like"/>
    <property type="match status" value="1"/>
</dbReference>
<reference evidence="3" key="1">
    <citation type="submission" date="2016-11" db="UniProtKB">
        <authorList>
            <consortium name="WormBaseParasite"/>
        </authorList>
    </citation>
    <scope>IDENTIFICATION</scope>
</reference>
<evidence type="ECO:0000256" key="1">
    <source>
        <dbReference type="SAM" id="Phobius"/>
    </source>
</evidence>
<dbReference type="WBParaSite" id="BXY_0353900.1">
    <property type="protein sequence ID" value="BXY_0353900.1"/>
    <property type="gene ID" value="BXY_0353900"/>
</dbReference>